<dbReference type="Proteomes" id="UP001265259">
    <property type="component" value="Unassembled WGS sequence"/>
</dbReference>
<reference evidence="2 3" key="1">
    <citation type="submission" date="2023-09" db="EMBL/GenBank/DDBJ databases">
        <authorList>
            <person name="Rey-Velasco X."/>
        </authorList>
    </citation>
    <scope>NUCLEOTIDE SEQUENCE [LARGE SCALE GENOMIC DNA]</scope>
    <source>
        <strain evidence="2 3">F158</strain>
    </source>
</reference>
<dbReference type="Gene3D" id="3.40.50.300">
    <property type="entry name" value="P-loop containing nucleotide triphosphate hydrolases"/>
    <property type="match status" value="1"/>
</dbReference>
<evidence type="ECO:0000313" key="3">
    <source>
        <dbReference type="Proteomes" id="UP001265259"/>
    </source>
</evidence>
<dbReference type="InterPro" id="IPR011104">
    <property type="entry name" value="Hpr_kin/Pase_C"/>
</dbReference>
<accession>A0ABU3DD56</accession>
<organism evidence="2 3">
    <name type="scientific">Tropicimonas omnivorans</name>
    <dbReference type="NCBI Taxonomy" id="3075590"/>
    <lineage>
        <taxon>Bacteria</taxon>
        <taxon>Pseudomonadati</taxon>
        <taxon>Pseudomonadota</taxon>
        <taxon>Alphaproteobacteria</taxon>
        <taxon>Rhodobacterales</taxon>
        <taxon>Roseobacteraceae</taxon>
        <taxon>Tropicimonas</taxon>
    </lineage>
</organism>
<dbReference type="InterPro" id="IPR027417">
    <property type="entry name" value="P-loop_NTPase"/>
</dbReference>
<comment type="caution">
    <text evidence="2">The sequence shown here is derived from an EMBL/GenBank/DDBJ whole genome shotgun (WGS) entry which is preliminary data.</text>
</comment>
<feature type="domain" description="HPr kinase/phosphorylase C-terminal" evidence="1">
    <location>
        <begin position="23"/>
        <end position="90"/>
    </location>
</feature>
<dbReference type="GO" id="GO:0016301">
    <property type="term" value="F:kinase activity"/>
    <property type="evidence" value="ECO:0007669"/>
    <property type="project" value="UniProtKB-KW"/>
</dbReference>
<dbReference type="SUPFAM" id="SSF53795">
    <property type="entry name" value="PEP carboxykinase-like"/>
    <property type="match status" value="1"/>
</dbReference>
<dbReference type="Pfam" id="PF07475">
    <property type="entry name" value="Hpr_kinase_C"/>
    <property type="match status" value="1"/>
</dbReference>
<keyword evidence="3" id="KW-1185">Reference proteome</keyword>
<evidence type="ECO:0000259" key="1">
    <source>
        <dbReference type="Pfam" id="PF07475"/>
    </source>
</evidence>
<keyword evidence="2" id="KW-0418">Kinase</keyword>
<proteinExistence type="predicted"/>
<keyword evidence="2" id="KW-0808">Transferase</keyword>
<name>A0ABU3DD56_9RHOB</name>
<gene>
    <name evidence="2" type="ORF">RM543_03055</name>
</gene>
<protein>
    <submittedName>
        <fullName evidence="2">HPr kinase/phosphatase C-terminal domain-containing protein</fullName>
    </submittedName>
</protein>
<sequence>MTEAGDQGATTTIRATAIARDGRAALLMGPSGSGKSSLALRLAALGGRLVSDDMTHVRRRDQVLIASCPRPELAGKIEARGVGIIDIPHIERAEIVLAVELTNGHGVRHPDPSTFELLGLPVTLYSGAVSSHFCVTLHHLLAGKPA</sequence>
<dbReference type="RefSeq" id="WP_311689422.1">
    <property type="nucleotide sequence ID" value="NZ_JAVRHL010000001.1"/>
</dbReference>
<evidence type="ECO:0000313" key="2">
    <source>
        <dbReference type="EMBL" id="MDT0681651.1"/>
    </source>
</evidence>
<dbReference type="EMBL" id="JAVRHL010000001">
    <property type="protein sequence ID" value="MDT0681651.1"/>
    <property type="molecule type" value="Genomic_DNA"/>
</dbReference>
<dbReference type="CDD" id="cd01918">
    <property type="entry name" value="HprK_C"/>
    <property type="match status" value="1"/>
</dbReference>